<dbReference type="Gene3D" id="3.40.50.1820">
    <property type="entry name" value="alpha/beta hydrolase"/>
    <property type="match status" value="1"/>
</dbReference>
<dbReference type="InterPro" id="IPR002925">
    <property type="entry name" value="Dienelactn_hydro"/>
</dbReference>
<name>A0A6A6R4F1_9PEZI</name>
<organism evidence="2 3">
    <name type="scientific">Lophium mytilinum</name>
    <dbReference type="NCBI Taxonomy" id="390894"/>
    <lineage>
        <taxon>Eukaryota</taxon>
        <taxon>Fungi</taxon>
        <taxon>Dikarya</taxon>
        <taxon>Ascomycota</taxon>
        <taxon>Pezizomycotina</taxon>
        <taxon>Dothideomycetes</taxon>
        <taxon>Pleosporomycetidae</taxon>
        <taxon>Mytilinidiales</taxon>
        <taxon>Mytilinidiaceae</taxon>
        <taxon>Lophium</taxon>
    </lineage>
</organism>
<sequence length="244" mass="26270">MAQQAHSEACCTIPPVSAEYTEKGEFIELNGLKTYASTVIILIYDVFGFSPQILQGADLLAHPSKHSYRVLIPDFLAGNLANPAWFPPDTPEKRKLMGGYFGPQGPGNAPKMLTQLLGAVDAVKKSDTMKKLGVVGYCWGAKIVSLSCAADTPFAAGVELHPSGLDTADAPGITVPLCMLASKDEEAEAVKAFGDALTVPKLVERYEEAPHGWMTSRGDLKDPKGKADYEKGYATVVKFFHEHL</sequence>
<dbReference type="Proteomes" id="UP000799750">
    <property type="component" value="Unassembled WGS sequence"/>
</dbReference>
<dbReference type="OrthoDB" id="2147163at2759"/>
<dbReference type="InterPro" id="IPR029058">
    <property type="entry name" value="AB_hydrolase_fold"/>
</dbReference>
<gene>
    <name evidence="2" type="ORF">BU16DRAFT_523842</name>
</gene>
<keyword evidence="3" id="KW-1185">Reference proteome</keyword>
<keyword evidence="2" id="KW-0378">Hydrolase</keyword>
<evidence type="ECO:0000313" key="3">
    <source>
        <dbReference type="Proteomes" id="UP000799750"/>
    </source>
</evidence>
<proteinExistence type="predicted"/>
<evidence type="ECO:0000259" key="1">
    <source>
        <dbReference type="Pfam" id="PF01738"/>
    </source>
</evidence>
<dbReference type="GO" id="GO:0016787">
    <property type="term" value="F:hydrolase activity"/>
    <property type="evidence" value="ECO:0007669"/>
    <property type="project" value="UniProtKB-KW"/>
</dbReference>
<feature type="domain" description="Dienelactone hydrolase" evidence="1">
    <location>
        <begin position="37"/>
        <end position="243"/>
    </location>
</feature>
<dbReference type="PANTHER" id="PTHR47668">
    <property type="entry name" value="DIENELACTONE HYDROLASE FAMILY PROTEIN (AFU_ORTHOLOGUE AFUA_6G01940)"/>
    <property type="match status" value="1"/>
</dbReference>
<evidence type="ECO:0000313" key="2">
    <source>
        <dbReference type="EMBL" id="KAF2499346.1"/>
    </source>
</evidence>
<dbReference type="EMBL" id="MU004184">
    <property type="protein sequence ID" value="KAF2499346.1"/>
    <property type="molecule type" value="Genomic_DNA"/>
</dbReference>
<reference evidence="2" key="1">
    <citation type="journal article" date="2020" name="Stud. Mycol.">
        <title>101 Dothideomycetes genomes: a test case for predicting lifestyles and emergence of pathogens.</title>
        <authorList>
            <person name="Haridas S."/>
            <person name="Albert R."/>
            <person name="Binder M."/>
            <person name="Bloem J."/>
            <person name="Labutti K."/>
            <person name="Salamov A."/>
            <person name="Andreopoulos B."/>
            <person name="Baker S."/>
            <person name="Barry K."/>
            <person name="Bills G."/>
            <person name="Bluhm B."/>
            <person name="Cannon C."/>
            <person name="Castanera R."/>
            <person name="Culley D."/>
            <person name="Daum C."/>
            <person name="Ezra D."/>
            <person name="Gonzalez J."/>
            <person name="Henrissat B."/>
            <person name="Kuo A."/>
            <person name="Liang C."/>
            <person name="Lipzen A."/>
            <person name="Lutzoni F."/>
            <person name="Magnuson J."/>
            <person name="Mondo S."/>
            <person name="Nolan M."/>
            <person name="Ohm R."/>
            <person name="Pangilinan J."/>
            <person name="Park H.-J."/>
            <person name="Ramirez L."/>
            <person name="Alfaro M."/>
            <person name="Sun H."/>
            <person name="Tritt A."/>
            <person name="Yoshinaga Y."/>
            <person name="Zwiers L.-H."/>
            <person name="Turgeon B."/>
            <person name="Goodwin S."/>
            <person name="Spatafora J."/>
            <person name="Crous P."/>
            <person name="Grigoriev I."/>
        </authorList>
    </citation>
    <scope>NUCLEOTIDE SEQUENCE</scope>
    <source>
        <strain evidence="2">CBS 269.34</strain>
    </source>
</reference>
<dbReference type="AlphaFoldDB" id="A0A6A6R4F1"/>
<protein>
    <submittedName>
        <fullName evidence="2">Alpha/beta-hydrolase</fullName>
    </submittedName>
</protein>
<dbReference type="SUPFAM" id="SSF53474">
    <property type="entry name" value="alpha/beta-Hydrolases"/>
    <property type="match status" value="1"/>
</dbReference>
<accession>A0A6A6R4F1</accession>
<dbReference type="PANTHER" id="PTHR47668:SF1">
    <property type="entry name" value="DIENELACTONE HYDROLASE DOMAIN-CONTAINING PROTEIN-RELATED"/>
    <property type="match status" value="1"/>
</dbReference>
<dbReference type="Pfam" id="PF01738">
    <property type="entry name" value="DLH"/>
    <property type="match status" value="1"/>
</dbReference>